<name>Q0Z8V1_9VIRU</name>
<dbReference type="GO" id="GO:0019029">
    <property type="term" value="C:helical viral capsid"/>
    <property type="evidence" value="ECO:0007669"/>
    <property type="project" value="UniProtKB-KW"/>
</dbReference>
<proteinExistence type="predicted"/>
<keyword evidence="5" id="KW-0946">Virion</keyword>
<dbReference type="OrthoDB" id="15901at10239"/>
<evidence type="ECO:0000256" key="2">
    <source>
        <dbReference type="ARBA" id="ARBA00004328"/>
    </source>
</evidence>
<comment type="subcellular location">
    <subcellularLocation>
        <location evidence="2">Virion</location>
    </subcellularLocation>
</comment>
<dbReference type="PROSITE" id="PS00418">
    <property type="entry name" value="POTEX_CARLAVIRUS_COAT"/>
    <property type="match status" value="1"/>
</dbReference>
<evidence type="ECO:0000256" key="1">
    <source>
        <dbReference type="ARBA" id="ARBA00004032"/>
    </source>
</evidence>
<evidence type="ECO:0000256" key="7">
    <source>
        <dbReference type="SAM" id="MobiDB-lite"/>
    </source>
</evidence>
<feature type="compositionally biased region" description="Low complexity" evidence="7">
    <location>
        <begin position="1"/>
        <end position="18"/>
    </location>
</feature>
<keyword evidence="4" id="KW-0167">Capsid protein</keyword>
<dbReference type="GO" id="GO:0005198">
    <property type="term" value="F:structural molecule activity"/>
    <property type="evidence" value="ECO:0007669"/>
    <property type="project" value="InterPro"/>
</dbReference>
<evidence type="ECO:0000313" key="10">
    <source>
        <dbReference type="Proteomes" id="UP000203807"/>
    </source>
</evidence>
<dbReference type="Proteomes" id="UP000203807">
    <property type="component" value="Segment"/>
</dbReference>
<dbReference type="GeneID" id="4192001"/>
<reference evidence="9 10" key="1">
    <citation type="journal article" date="2008" name="Infect. Genet. Evol.">
        <title>Nucleotide sequence and phylogenetic analysis of a new potexvirus: Malva mosaic virus.</title>
        <authorList>
            <person name="Cote F."/>
            <person name="Pare C."/>
            <person name="Majeau N."/>
            <person name="Bolduc M."/>
            <person name="Leblanc E."/>
            <person name="Bergeron M.G."/>
            <person name="Bernardy M.G."/>
            <person name="Leclerc D."/>
        </authorList>
    </citation>
    <scope>NUCLEOTIDE SEQUENCE [LARGE SCALE GENOMIC DNA]</scope>
</reference>
<dbReference type="KEGG" id="vg:4192001"/>
<evidence type="ECO:0000256" key="4">
    <source>
        <dbReference type="ARBA" id="ARBA00022561"/>
    </source>
</evidence>
<dbReference type="RefSeq" id="YP_667848.1">
    <property type="nucleotide sequence ID" value="NC_008251.1"/>
</dbReference>
<dbReference type="PRINTS" id="PR00232">
    <property type="entry name" value="POTXCARLCOAT"/>
</dbReference>
<feature type="compositionally biased region" description="Low complexity" evidence="7">
    <location>
        <begin position="29"/>
        <end position="40"/>
    </location>
</feature>
<dbReference type="InterPro" id="IPR000052">
    <property type="entry name" value="Pltvir_coat"/>
</dbReference>
<evidence type="ECO:0000256" key="6">
    <source>
        <dbReference type="ARBA" id="ARBA00023274"/>
    </source>
</evidence>
<dbReference type="EMBL" id="DQ660333">
    <property type="protein sequence ID" value="ABG48664.1"/>
    <property type="molecule type" value="Genomic_RNA"/>
</dbReference>
<keyword evidence="6" id="KW-0687">Ribonucleoprotein</keyword>
<feature type="region of interest" description="Disordered" evidence="7">
    <location>
        <begin position="1"/>
        <end position="40"/>
    </location>
</feature>
<organism evidence="9 10">
    <name type="scientific">Malva mosaic virus</name>
    <dbReference type="NCBI Taxonomy" id="392174"/>
    <lineage>
        <taxon>Viruses</taxon>
        <taxon>Riboviria</taxon>
        <taxon>Orthornavirae</taxon>
        <taxon>Kitrinoviricota</taxon>
        <taxon>Alsuviricetes</taxon>
        <taxon>Tymovirales</taxon>
        <taxon>Alphaflexiviridae</taxon>
        <taxon>Potexvirus</taxon>
        <taxon>Potexvirus malvae</taxon>
    </lineage>
</organism>
<comment type="function">
    <text evidence="1">Required for genome encapsidation. Forms ribonucleoprotein complexes along with TGB1 helicase and viral RNA.</text>
</comment>
<evidence type="ECO:0000256" key="5">
    <source>
        <dbReference type="ARBA" id="ARBA00022844"/>
    </source>
</evidence>
<dbReference type="Pfam" id="PF00286">
    <property type="entry name" value="Flexi_CP"/>
    <property type="match status" value="1"/>
</dbReference>
<evidence type="ECO:0000256" key="3">
    <source>
        <dbReference type="ARBA" id="ARBA00022497"/>
    </source>
</evidence>
<sequence>MSNSGSAAAAPSQPSAAKKPAENIPSQEPQPADPADPTRAPTLEDLKAINYVSTTTAVATPAEIKLLGDLFRKKGIDANAVAPAMWDLARAYADVQASRSAILSGSTPSNPSITRTALAKQLYSIDLTPRQFCMYFAKIVWNMMLATHTPPANWAKQGLPEDCKYAGFDFFEGVLSPSALEPADGLIRMPNQKEIQAHSTAKYGSLARQRIQNGNYVSNLAEVTHGRAGGVNAMYAIEAPPEF</sequence>
<protein>
    <submittedName>
        <fullName evidence="9">ORF 5</fullName>
    </submittedName>
</protein>
<keyword evidence="10" id="KW-1185">Reference proteome</keyword>
<evidence type="ECO:0000313" key="9">
    <source>
        <dbReference type="EMBL" id="ABG48664.1"/>
    </source>
</evidence>
<feature type="domain" description="Potexviruses and carlaviruses coat protein" evidence="8">
    <location>
        <begin position="164"/>
        <end position="179"/>
    </location>
</feature>
<accession>Q0Z8V1</accession>
<dbReference type="GO" id="GO:1990904">
    <property type="term" value="C:ribonucleoprotein complex"/>
    <property type="evidence" value="ECO:0007669"/>
    <property type="project" value="UniProtKB-KW"/>
</dbReference>
<keyword evidence="3" id="KW-1139">Helical capsid protein</keyword>
<evidence type="ECO:0000259" key="8">
    <source>
        <dbReference type="PROSITE" id="PS00418"/>
    </source>
</evidence>